<dbReference type="PANTHER" id="PTHR12268">
    <property type="entry name" value="E3 UBIQUITIN-PROTEIN LIGASE KCMF1"/>
    <property type="match status" value="1"/>
</dbReference>
<organism evidence="7 8">
    <name type="scientific">Glossina austeni</name>
    <name type="common">Savannah tsetse fly</name>
    <dbReference type="NCBI Taxonomy" id="7395"/>
    <lineage>
        <taxon>Eukaryota</taxon>
        <taxon>Metazoa</taxon>
        <taxon>Ecdysozoa</taxon>
        <taxon>Arthropoda</taxon>
        <taxon>Hexapoda</taxon>
        <taxon>Insecta</taxon>
        <taxon>Pterygota</taxon>
        <taxon>Neoptera</taxon>
        <taxon>Endopterygota</taxon>
        <taxon>Diptera</taxon>
        <taxon>Brachycera</taxon>
        <taxon>Muscomorpha</taxon>
        <taxon>Hippoboscoidea</taxon>
        <taxon>Glossinidae</taxon>
        <taxon>Glossina</taxon>
    </lineage>
</organism>
<dbReference type="InterPro" id="IPR000433">
    <property type="entry name" value="Znf_ZZ"/>
</dbReference>
<evidence type="ECO:0000256" key="1">
    <source>
        <dbReference type="ARBA" id="ARBA00022723"/>
    </source>
</evidence>
<evidence type="ECO:0000256" key="4">
    <source>
        <dbReference type="PROSITE-ProRule" id="PRU00228"/>
    </source>
</evidence>
<dbReference type="PANTHER" id="PTHR12268:SF21">
    <property type="entry name" value="DISCONTINUOUS ACTIN HEXAGON"/>
    <property type="match status" value="1"/>
</dbReference>
<reference evidence="7" key="1">
    <citation type="submission" date="2020-05" db="UniProtKB">
        <authorList>
            <consortium name="EnsemblMetazoa"/>
        </authorList>
    </citation>
    <scope>IDENTIFICATION</scope>
    <source>
        <strain evidence="7">TTRI</strain>
    </source>
</reference>
<dbReference type="PROSITE" id="PS01357">
    <property type="entry name" value="ZF_ZZ_1"/>
    <property type="match status" value="1"/>
</dbReference>
<feature type="domain" description="ZZ-type" evidence="6">
    <location>
        <begin position="280"/>
        <end position="336"/>
    </location>
</feature>
<dbReference type="Pfam" id="PF09068">
    <property type="entry name" value="EF-hand_2"/>
    <property type="match status" value="1"/>
</dbReference>
<name>A0A1A9VRL0_GLOAU</name>
<dbReference type="SMART" id="SM00291">
    <property type="entry name" value="ZnF_ZZ"/>
    <property type="match status" value="1"/>
</dbReference>
<dbReference type="InterPro" id="IPR050774">
    <property type="entry name" value="KCMF1/Dystrophin"/>
</dbReference>
<protein>
    <recommendedName>
        <fullName evidence="6">ZZ-type domain-containing protein</fullName>
    </recommendedName>
</protein>
<dbReference type="SUPFAM" id="SSF57850">
    <property type="entry name" value="RING/U-box"/>
    <property type="match status" value="1"/>
</dbReference>
<dbReference type="InterPro" id="IPR015153">
    <property type="entry name" value="EF-hand_dom_typ1"/>
</dbReference>
<dbReference type="InterPro" id="IPR043145">
    <property type="entry name" value="Znf_ZZ_sf"/>
</dbReference>
<dbReference type="AlphaFoldDB" id="A0A1A9VRL0"/>
<accession>A0A1A9VRL0</accession>
<dbReference type="STRING" id="7395.A0A1A9VRL0"/>
<evidence type="ECO:0000313" key="7">
    <source>
        <dbReference type="EnsemblMetazoa" id="GAUT045279-PA"/>
    </source>
</evidence>
<keyword evidence="1" id="KW-0479">Metal-binding</keyword>
<evidence type="ECO:0000256" key="2">
    <source>
        <dbReference type="ARBA" id="ARBA00022771"/>
    </source>
</evidence>
<keyword evidence="8" id="KW-1185">Reference proteome</keyword>
<dbReference type="Pfam" id="PF00569">
    <property type="entry name" value="ZZ"/>
    <property type="match status" value="1"/>
</dbReference>
<dbReference type="GO" id="GO:0050804">
    <property type="term" value="P:modulation of chemical synaptic transmission"/>
    <property type="evidence" value="ECO:0007669"/>
    <property type="project" value="UniProtKB-ARBA"/>
</dbReference>
<dbReference type="Gene3D" id="1.10.238.10">
    <property type="entry name" value="EF-hand"/>
    <property type="match status" value="1"/>
</dbReference>
<dbReference type="PROSITE" id="PS50135">
    <property type="entry name" value="ZF_ZZ_2"/>
    <property type="match status" value="1"/>
</dbReference>
<dbReference type="EnsemblMetazoa" id="GAUT045279-RA">
    <property type="protein sequence ID" value="GAUT045279-PA"/>
    <property type="gene ID" value="GAUT045279"/>
</dbReference>
<feature type="coiled-coil region" evidence="5">
    <location>
        <begin position="440"/>
        <end position="467"/>
    </location>
</feature>
<dbReference type="GO" id="GO:0008270">
    <property type="term" value="F:zinc ion binding"/>
    <property type="evidence" value="ECO:0007669"/>
    <property type="project" value="UniProtKB-KW"/>
</dbReference>
<evidence type="ECO:0000313" key="8">
    <source>
        <dbReference type="Proteomes" id="UP000078200"/>
    </source>
</evidence>
<dbReference type="InterPro" id="IPR011992">
    <property type="entry name" value="EF-hand-dom_pair"/>
</dbReference>
<dbReference type="GO" id="GO:0016010">
    <property type="term" value="C:dystrophin-associated glycoprotein complex"/>
    <property type="evidence" value="ECO:0007669"/>
    <property type="project" value="UniProtKB-ARBA"/>
</dbReference>
<dbReference type="GO" id="GO:0099536">
    <property type="term" value="P:synaptic signaling"/>
    <property type="evidence" value="ECO:0007669"/>
    <property type="project" value="TreeGrafter"/>
</dbReference>
<dbReference type="Proteomes" id="UP000078200">
    <property type="component" value="Unassembled WGS sequence"/>
</dbReference>
<evidence type="ECO:0000256" key="5">
    <source>
        <dbReference type="SAM" id="Coils"/>
    </source>
</evidence>
<dbReference type="SUPFAM" id="SSF47473">
    <property type="entry name" value="EF-hand"/>
    <property type="match status" value="1"/>
</dbReference>
<dbReference type="GO" id="GO:0045202">
    <property type="term" value="C:synapse"/>
    <property type="evidence" value="ECO:0007669"/>
    <property type="project" value="GOC"/>
</dbReference>
<evidence type="ECO:0000256" key="3">
    <source>
        <dbReference type="ARBA" id="ARBA00022833"/>
    </source>
</evidence>
<dbReference type="CDD" id="cd02345">
    <property type="entry name" value="ZZ_dah"/>
    <property type="match status" value="1"/>
</dbReference>
<dbReference type="Gene3D" id="3.30.60.90">
    <property type="match status" value="1"/>
</dbReference>
<proteinExistence type="predicted"/>
<keyword evidence="3" id="KW-0862">Zinc</keyword>
<evidence type="ECO:0000259" key="6">
    <source>
        <dbReference type="PROSITE" id="PS50135"/>
    </source>
</evidence>
<keyword evidence="5" id="KW-0175">Coiled coil</keyword>
<keyword evidence="2 4" id="KW-0863">Zinc-finger</keyword>
<sequence length="672" mass="76659">MQKQEEGEFFVNKAKKLHRVSATHSTSADSSGNDQHYHLQFWEHPKLTSIISQLQHEFRHYKYTLYRCAAKFVTLQKLFFTNNIPYKLILAVMDRHGILDGDVNLMVPPFQLTSLIHDIYYACDKLGHFNEILDYTLESATNLVANFFWNVYDPHRRHSISLMEIKITFLLLCKLYPNDNYILETYKAASSKKTKCVSKLNFEYMLNTLVKLWTYIGEEAGYGTHNISLIMEQSFARCHNASGLTDYHYHSLWTTTQTRFLIYANLIALIKRIEDTEKLIHYNACASCCCATIVGIRFKCQSCSDVSLCLKCFATGYQTNKHNVGHRMCEMFSEDLPPKKFSNYFTKLCTFLCFARRNEENRGFCSPNESITYNNSEFITINANRSSSASTLNKDVVVDFENAFNSRNIETPSQLTKGEHQTVSASLTLATTTSNALNVSERLQIIIDKLLLQNSKLEQQLNCVQTSTPEEISKFLSAHQKFLMEIISEMRSFSQTSPSTIQSSTRGYPTASTPNQSVFSMTELGNFSSITKRKVNASSSNKFGGNVEGLNSLKDRLTYSINGADINRSYLDANRSDYSLSDLSCWFNQQRLSSLSPSLSVVPEVNSTQVSLIDYKSANALISHDRDTEMTNFKLLLNKVKEIVEDSYTDNVLDSIIKAEESRRHYDRIGDI</sequence>
<dbReference type="GO" id="GO:0046716">
    <property type="term" value="P:muscle cell cellular homeostasis"/>
    <property type="evidence" value="ECO:0007669"/>
    <property type="project" value="UniProtKB-ARBA"/>
</dbReference>
<dbReference type="VEuPathDB" id="VectorBase:GAUT045279"/>